<dbReference type="GO" id="GO:0005634">
    <property type="term" value="C:nucleus"/>
    <property type="evidence" value="ECO:0007669"/>
    <property type="project" value="UniProtKB-SubCell"/>
</dbReference>
<keyword evidence="3" id="KW-0677">Repeat</keyword>
<dbReference type="GO" id="GO:0008270">
    <property type="term" value="F:zinc ion binding"/>
    <property type="evidence" value="ECO:0007669"/>
    <property type="project" value="UniProtKB-KW"/>
</dbReference>
<keyword evidence="11" id="KW-1185">Reference proteome</keyword>
<evidence type="ECO:0000256" key="8">
    <source>
        <dbReference type="PROSITE-ProRule" id="PRU00042"/>
    </source>
</evidence>
<dbReference type="FunFam" id="3.30.160.60:FF:000614">
    <property type="entry name" value="Zinc finger protein 142"/>
    <property type="match status" value="1"/>
</dbReference>
<reference evidence="10 11" key="2">
    <citation type="submission" date="2018-11" db="EMBL/GenBank/DDBJ databases">
        <authorList>
            <consortium name="Pathogen Informatics"/>
        </authorList>
    </citation>
    <scope>NUCLEOTIDE SEQUENCE [LARGE SCALE GENOMIC DNA]</scope>
    <source>
        <strain evidence="10 11">MHpl1</strain>
    </source>
</reference>
<protein>
    <submittedName>
        <fullName evidence="12">C2H2-type domain-containing protein</fullName>
    </submittedName>
</protein>
<dbReference type="AlphaFoldDB" id="A0A0N4X412"/>
<dbReference type="PROSITE" id="PS50157">
    <property type="entry name" value="ZINC_FINGER_C2H2_2"/>
    <property type="match status" value="1"/>
</dbReference>
<evidence type="ECO:0000256" key="7">
    <source>
        <dbReference type="ARBA" id="ARBA00023242"/>
    </source>
</evidence>
<keyword evidence="5" id="KW-0862">Zinc</keyword>
<gene>
    <name evidence="10" type="ORF">HPLM_LOCUS19096</name>
</gene>
<dbReference type="GO" id="GO:0003677">
    <property type="term" value="F:DNA binding"/>
    <property type="evidence" value="ECO:0007669"/>
    <property type="project" value="UniProtKB-KW"/>
</dbReference>
<evidence type="ECO:0000256" key="2">
    <source>
        <dbReference type="ARBA" id="ARBA00022723"/>
    </source>
</evidence>
<evidence type="ECO:0000256" key="5">
    <source>
        <dbReference type="ARBA" id="ARBA00022833"/>
    </source>
</evidence>
<comment type="subcellular location">
    <subcellularLocation>
        <location evidence="1">Nucleus</location>
    </subcellularLocation>
</comment>
<reference evidence="12" key="1">
    <citation type="submission" date="2017-02" db="UniProtKB">
        <authorList>
            <consortium name="WormBaseParasite"/>
        </authorList>
    </citation>
    <scope>IDENTIFICATION</scope>
</reference>
<dbReference type="InterPro" id="IPR036236">
    <property type="entry name" value="Znf_C2H2_sf"/>
</dbReference>
<keyword evidence="7" id="KW-0539">Nucleus</keyword>
<evidence type="ECO:0000313" key="12">
    <source>
        <dbReference type="WBParaSite" id="HPLM_0001910401-mRNA-1"/>
    </source>
</evidence>
<evidence type="ECO:0000256" key="4">
    <source>
        <dbReference type="ARBA" id="ARBA00022771"/>
    </source>
</evidence>
<dbReference type="InterPro" id="IPR013087">
    <property type="entry name" value="Znf_C2H2_type"/>
</dbReference>
<dbReference type="SMART" id="SM00355">
    <property type="entry name" value="ZnF_C2H2"/>
    <property type="match status" value="3"/>
</dbReference>
<name>A0A0N4X412_HAEPC</name>
<dbReference type="PROSITE" id="PS00028">
    <property type="entry name" value="ZINC_FINGER_C2H2_1"/>
    <property type="match status" value="1"/>
</dbReference>
<feature type="domain" description="C2H2-type" evidence="9">
    <location>
        <begin position="4"/>
        <end position="27"/>
    </location>
</feature>
<evidence type="ECO:0000259" key="9">
    <source>
        <dbReference type="PROSITE" id="PS50157"/>
    </source>
</evidence>
<keyword evidence="4 8" id="KW-0863">Zinc-finger</keyword>
<evidence type="ECO:0000256" key="6">
    <source>
        <dbReference type="ARBA" id="ARBA00023125"/>
    </source>
</evidence>
<dbReference type="Gene3D" id="3.30.160.60">
    <property type="entry name" value="Classic Zinc Finger"/>
    <property type="match status" value="1"/>
</dbReference>
<dbReference type="WBParaSite" id="HPLM_0001910401-mRNA-1">
    <property type="protein sequence ID" value="HPLM_0001910401-mRNA-1"/>
    <property type="gene ID" value="HPLM_0001910401"/>
</dbReference>
<keyword evidence="2" id="KW-0479">Metal-binding</keyword>
<evidence type="ECO:0000256" key="1">
    <source>
        <dbReference type="ARBA" id="ARBA00004123"/>
    </source>
</evidence>
<dbReference type="Proteomes" id="UP000268014">
    <property type="component" value="Unassembled WGS sequence"/>
</dbReference>
<dbReference type="EMBL" id="UZAF01021041">
    <property type="protein sequence ID" value="VDO75035.1"/>
    <property type="molecule type" value="Genomic_DNA"/>
</dbReference>
<dbReference type="SUPFAM" id="SSF57667">
    <property type="entry name" value="beta-beta-alpha zinc fingers"/>
    <property type="match status" value="1"/>
</dbReference>
<proteinExistence type="predicted"/>
<sequence>MDVSFCASCGKAMSTYNSYLRHLRNVHGELGAETASALVRKRREAARASKPHKCSLCDFRGTSKGALSKHMTRSHREVLAARQNIDMELATPERRRAILCPLCPAKIDSSKTLIKHACKDHGFQGRVMTKQFGNREDFMTVENECSGIVEVEYCESHLGHCVSAASLSMLHDDSDTVIVASGVTRNAPFVEDSLVTEKSSGSAFNNNSMGTDIPEEDTSRENCMKVRNRTERMLDYLSAYVRRLAFKGNTEVQSELEKVERGIEAIPRLPEEVVPQNPRNKCGTKYDIPPRIAEDIEGDDELDLCVVCDRREHPGDLTDTGDVSIVWVSVTNATVGRT</sequence>
<organism evidence="12">
    <name type="scientific">Haemonchus placei</name>
    <name type="common">Barber's pole worm</name>
    <dbReference type="NCBI Taxonomy" id="6290"/>
    <lineage>
        <taxon>Eukaryota</taxon>
        <taxon>Metazoa</taxon>
        <taxon>Ecdysozoa</taxon>
        <taxon>Nematoda</taxon>
        <taxon>Chromadorea</taxon>
        <taxon>Rhabditida</taxon>
        <taxon>Rhabditina</taxon>
        <taxon>Rhabditomorpha</taxon>
        <taxon>Strongyloidea</taxon>
        <taxon>Trichostrongylidae</taxon>
        <taxon>Haemonchus</taxon>
    </lineage>
</organism>
<accession>A0A0N4X412</accession>
<keyword evidence="6" id="KW-0238">DNA-binding</keyword>
<dbReference type="OrthoDB" id="6425969at2759"/>
<evidence type="ECO:0000313" key="11">
    <source>
        <dbReference type="Proteomes" id="UP000268014"/>
    </source>
</evidence>
<dbReference type="OMA" id="YCESHLG"/>
<evidence type="ECO:0000313" key="10">
    <source>
        <dbReference type="EMBL" id="VDO75035.1"/>
    </source>
</evidence>
<evidence type="ECO:0000256" key="3">
    <source>
        <dbReference type="ARBA" id="ARBA00022737"/>
    </source>
</evidence>